<evidence type="ECO:0000313" key="3">
    <source>
        <dbReference type="Proteomes" id="UP001501326"/>
    </source>
</evidence>
<keyword evidence="1" id="KW-0472">Membrane</keyword>
<comment type="caution">
    <text evidence="2">The sequence shown here is derived from an EMBL/GenBank/DDBJ whole genome shotgun (WGS) entry which is preliminary data.</text>
</comment>
<evidence type="ECO:0000256" key="1">
    <source>
        <dbReference type="SAM" id="Phobius"/>
    </source>
</evidence>
<keyword evidence="1" id="KW-1133">Transmembrane helix</keyword>
<name>A0ABN3UW96_9MICO</name>
<accession>A0ABN3UW96</accession>
<feature type="transmembrane region" description="Helical" evidence="1">
    <location>
        <begin position="71"/>
        <end position="93"/>
    </location>
</feature>
<dbReference type="RefSeq" id="WP_344195890.1">
    <property type="nucleotide sequence ID" value="NZ_BAAARN010000005.1"/>
</dbReference>
<protein>
    <recommendedName>
        <fullName evidence="4">YcxB-like protein domain-containing protein</fullName>
    </recommendedName>
</protein>
<reference evidence="2 3" key="1">
    <citation type="journal article" date="2019" name="Int. J. Syst. Evol. Microbiol.">
        <title>The Global Catalogue of Microorganisms (GCM) 10K type strain sequencing project: providing services to taxonomists for standard genome sequencing and annotation.</title>
        <authorList>
            <consortium name="The Broad Institute Genomics Platform"/>
            <consortium name="The Broad Institute Genome Sequencing Center for Infectious Disease"/>
            <person name="Wu L."/>
            <person name="Ma J."/>
        </authorList>
    </citation>
    <scope>NUCLEOTIDE SEQUENCE [LARGE SCALE GENOMIC DNA]</scope>
    <source>
        <strain evidence="2 3">JCM 16378</strain>
    </source>
</reference>
<feature type="transmembrane region" description="Helical" evidence="1">
    <location>
        <begin position="43"/>
        <end position="65"/>
    </location>
</feature>
<keyword evidence="1" id="KW-0812">Transmembrane</keyword>
<dbReference type="EMBL" id="BAAARN010000005">
    <property type="protein sequence ID" value="GAA2739396.1"/>
    <property type="molecule type" value="Genomic_DNA"/>
</dbReference>
<dbReference type="Proteomes" id="UP001501326">
    <property type="component" value="Unassembled WGS sequence"/>
</dbReference>
<gene>
    <name evidence="2" type="ORF">GCM10009867_35290</name>
</gene>
<sequence length="188" mass="20082">MERQSGPTGCTVSTVADAGLPRRQARALVDFAARDPRVWRNVLLTWLVVVAALAVALLVATPTISPAQQRLSLGATVLVALMAAPTTWVSWYLSTMHKLRNVLAQQCPPGTVIGSRITADTVTFAVGEVAHSFTYEAISHVSQVDDVLVVKPRNHIVFSVPVAAVDPGDLAHLRSRIVNEPASRASTS</sequence>
<evidence type="ECO:0000313" key="2">
    <source>
        <dbReference type="EMBL" id="GAA2739396.1"/>
    </source>
</evidence>
<proteinExistence type="predicted"/>
<organism evidence="2 3">
    <name type="scientific">Pedococcus aerophilus</name>
    <dbReference type="NCBI Taxonomy" id="436356"/>
    <lineage>
        <taxon>Bacteria</taxon>
        <taxon>Bacillati</taxon>
        <taxon>Actinomycetota</taxon>
        <taxon>Actinomycetes</taxon>
        <taxon>Micrococcales</taxon>
        <taxon>Intrasporangiaceae</taxon>
        <taxon>Pedococcus</taxon>
    </lineage>
</organism>
<evidence type="ECO:0008006" key="4">
    <source>
        <dbReference type="Google" id="ProtNLM"/>
    </source>
</evidence>
<keyword evidence="3" id="KW-1185">Reference proteome</keyword>